<feature type="compositionally biased region" description="Basic and acidic residues" evidence="5">
    <location>
        <begin position="492"/>
        <end position="516"/>
    </location>
</feature>
<evidence type="ECO:0000313" key="7">
    <source>
        <dbReference type="Proteomes" id="UP001320420"/>
    </source>
</evidence>
<reference evidence="6 7" key="1">
    <citation type="submission" date="2024-02" db="EMBL/GenBank/DDBJ databases">
        <title>De novo assembly and annotation of 12 fungi associated with fruit tree decline syndrome in Ontario, Canada.</title>
        <authorList>
            <person name="Sulman M."/>
            <person name="Ellouze W."/>
            <person name="Ilyukhin E."/>
        </authorList>
    </citation>
    <scope>NUCLEOTIDE SEQUENCE [LARGE SCALE GENOMIC DNA]</scope>
    <source>
        <strain evidence="6 7">M11/M66-122</strain>
    </source>
</reference>
<keyword evidence="3" id="KW-0274">FAD</keyword>
<comment type="similarity">
    <text evidence="1">Belongs to the FMO family.</text>
</comment>
<sequence length="525" mass="58456">MTVKARRVAVVGAGPAGAIAVDALAKEQAFETIRVFDRRAAIGGTWNYTPHLPPKVRSLRDLLNNVADAAPPIPDVLPAVTPISEAVNSHQVRFSDTAIHENLHSNITPEIMSYTQEPFPNKLSERTLAEYGSPAPFRHHTVIREWVEGIFLRGGHEKLLELATTVERAEKIRDEWVLTLRKEAAGKNYWWRERFDALVVASGHYNVPWFPDIPGLAEYGERFPGSILHSKEFRDAPSFKGKRVVVVGGSVSSHEIVHEVLAYAQAPVYSSLRSDPIPAFGWEPFDHPHIEVKKEISRFDAATGRIHFADGSHLDGVDHVIFGTGYQFSLPYLPEVQKRIRKAHRRLPGVYQHVFNIEDPTLTFVGMSGGGFTFRMYEWQAVAVARFLAGRARQPLPTVAEQLEWERRRVVARGEGKSFYAVGPDFEEYFELLRAIAGGEPAPGNPGRVLPAFDKKWLDVWAGMVATKIGGWQRKRARAVEEERKKKGGGGVEKDGEKGGNGNGEDRGEEKGETTREGVAVKAKL</sequence>
<keyword evidence="4" id="KW-0560">Oxidoreductase</keyword>
<dbReference type="PANTHER" id="PTHR23023">
    <property type="entry name" value="DIMETHYLANILINE MONOOXYGENASE"/>
    <property type="match status" value="1"/>
</dbReference>
<evidence type="ECO:0000256" key="3">
    <source>
        <dbReference type="ARBA" id="ARBA00022827"/>
    </source>
</evidence>
<organism evidence="6 7">
    <name type="scientific">Diatrype stigma</name>
    <dbReference type="NCBI Taxonomy" id="117547"/>
    <lineage>
        <taxon>Eukaryota</taxon>
        <taxon>Fungi</taxon>
        <taxon>Dikarya</taxon>
        <taxon>Ascomycota</taxon>
        <taxon>Pezizomycotina</taxon>
        <taxon>Sordariomycetes</taxon>
        <taxon>Xylariomycetidae</taxon>
        <taxon>Xylariales</taxon>
        <taxon>Diatrypaceae</taxon>
        <taxon>Diatrype</taxon>
    </lineage>
</organism>
<dbReference type="AlphaFoldDB" id="A0AAN9YT66"/>
<feature type="region of interest" description="Disordered" evidence="5">
    <location>
        <begin position="476"/>
        <end position="525"/>
    </location>
</feature>
<evidence type="ECO:0000313" key="6">
    <source>
        <dbReference type="EMBL" id="KAK7752990.1"/>
    </source>
</evidence>
<dbReference type="Pfam" id="PF13450">
    <property type="entry name" value="NAD_binding_8"/>
    <property type="match status" value="1"/>
</dbReference>
<dbReference type="GO" id="GO:0050661">
    <property type="term" value="F:NADP binding"/>
    <property type="evidence" value="ECO:0007669"/>
    <property type="project" value="InterPro"/>
</dbReference>
<dbReference type="GO" id="GO:0050660">
    <property type="term" value="F:flavin adenine dinucleotide binding"/>
    <property type="evidence" value="ECO:0007669"/>
    <property type="project" value="InterPro"/>
</dbReference>
<dbReference type="Pfam" id="PF00743">
    <property type="entry name" value="FMO-like"/>
    <property type="match status" value="2"/>
</dbReference>
<dbReference type="Gene3D" id="3.50.50.60">
    <property type="entry name" value="FAD/NAD(P)-binding domain"/>
    <property type="match status" value="2"/>
</dbReference>
<accession>A0AAN9YT66</accession>
<evidence type="ECO:0000256" key="1">
    <source>
        <dbReference type="ARBA" id="ARBA00009183"/>
    </source>
</evidence>
<dbReference type="GO" id="GO:0004499">
    <property type="term" value="F:N,N-dimethylaniline monooxygenase activity"/>
    <property type="evidence" value="ECO:0007669"/>
    <property type="project" value="InterPro"/>
</dbReference>
<dbReference type="InterPro" id="IPR020946">
    <property type="entry name" value="Flavin_mOase-like"/>
</dbReference>
<proteinExistence type="inferred from homology"/>
<gene>
    <name evidence="6" type="ORF">SLS62_004939</name>
</gene>
<dbReference type="EMBL" id="JAKJXP020000032">
    <property type="protein sequence ID" value="KAK7752990.1"/>
    <property type="molecule type" value="Genomic_DNA"/>
</dbReference>
<evidence type="ECO:0000256" key="2">
    <source>
        <dbReference type="ARBA" id="ARBA00022630"/>
    </source>
</evidence>
<evidence type="ECO:0008006" key="8">
    <source>
        <dbReference type="Google" id="ProtNLM"/>
    </source>
</evidence>
<comment type="caution">
    <text evidence="6">The sequence shown here is derived from an EMBL/GenBank/DDBJ whole genome shotgun (WGS) entry which is preliminary data.</text>
</comment>
<dbReference type="SUPFAM" id="SSF51905">
    <property type="entry name" value="FAD/NAD(P)-binding domain"/>
    <property type="match status" value="2"/>
</dbReference>
<protein>
    <recommendedName>
        <fullName evidence="8">Thiol-specific monooxygenase</fullName>
    </recommendedName>
</protein>
<dbReference type="Proteomes" id="UP001320420">
    <property type="component" value="Unassembled WGS sequence"/>
</dbReference>
<dbReference type="PRINTS" id="PR00419">
    <property type="entry name" value="ADXRDTASE"/>
</dbReference>
<name>A0AAN9YT66_9PEZI</name>
<dbReference type="InterPro" id="IPR036188">
    <property type="entry name" value="FAD/NAD-bd_sf"/>
</dbReference>
<dbReference type="InterPro" id="IPR050346">
    <property type="entry name" value="FMO-like"/>
</dbReference>
<keyword evidence="2" id="KW-0285">Flavoprotein</keyword>
<evidence type="ECO:0000256" key="5">
    <source>
        <dbReference type="SAM" id="MobiDB-lite"/>
    </source>
</evidence>
<keyword evidence="7" id="KW-1185">Reference proteome</keyword>
<evidence type="ECO:0000256" key="4">
    <source>
        <dbReference type="ARBA" id="ARBA00023002"/>
    </source>
</evidence>